<feature type="compositionally biased region" description="Basic and acidic residues" evidence="1">
    <location>
        <begin position="91"/>
        <end position="103"/>
    </location>
</feature>
<evidence type="ECO:0000313" key="3">
    <source>
        <dbReference type="Proteomes" id="UP001066276"/>
    </source>
</evidence>
<proteinExistence type="predicted"/>
<gene>
    <name evidence="2" type="ORF">NDU88_004805</name>
</gene>
<protein>
    <submittedName>
        <fullName evidence="2">Uncharacterized protein</fullName>
    </submittedName>
</protein>
<evidence type="ECO:0000256" key="1">
    <source>
        <dbReference type="SAM" id="MobiDB-lite"/>
    </source>
</evidence>
<comment type="caution">
    <text evidence="2">The sequence shown here is derived from an EMBL/GenBank/DDBJ whole genome shotgun (WGS) entry which is preliminary data.</text>
</comment>
<accession>A0AAV7M7D0</accession>
<keyword evidence="3" id="KW-1185">Reference proteome</keyword>
<sequence>MTEHLDKHVGCLDATECWISEAEDGHATVMKAQTKMDKLLLALQAKVEAWEARSRRNNIHKVESTDIDNMEWDIERLLVMLLGRETSETVEQAHHTLARDHPWCESSPSDSETLKL</sequence>
<evidence type="ECO:0000313" key="2">
    <source>
        <dbReference type="EMBL" id="KAJ1099706.1"/>
    </source>
</evidence>
<feature type="compositionally biased region" description="Polar residues" evidence="1">
    <location>
        <begin position="106"/>
        <end position="116"/>
    </location>
</feature>
<dbReference type="Proteomes" id="UP001066276">
    <property type="component" value="Chromosome 10"/>
</dbReference>
<dbReference type="AlphaFoldDB" id="A0AAV7M7D0"/>
<feature type="region of interest" description="Disordered" evidence="1">
    <location>
        <begin position="91"/>
        <end position="116"/>
    </location>
</feature>
<name>A0AAV7M7D0_PLEWA</name>
<dbReference type="EMBL" id="JANPWB010000014">
    <property type="protein sequence ID" value="KAJ1099706.1"/>
    <property type="molecule type" value="Genomic_DNA"/>
</dbReference>
<organism evidence="2 3">
    <name type="scientific">Pleurodeles waltl</name>
    <name type="common">Iberian ribbed newt</name>
    <dbReference type="NCBI Taxonomy" id="8319"/>
    <lineage>
        <taxon>Eukaryota</taxon>
        <taxon>Metazoa</taxon>
        <taxon>Chordata</taxon>
        <taxon>Craniata</taxon>
        <taxon>Vertebrata</taxon>
        <taxon>Euteleostomi</taxon>
        <taxon>Amphibia</taxon>
        <taxon>Batrachia</taxon>
        <taxon>Caudata</taxon>
        <taxon>Salamandroidea</taxon>
        <taxon>Salamandridae</taxon>
        <taxon>Pleurodelinae</taxon>
        <taxon>Pleurodeles</taxon>
    </lineage>
</organism>
<reference evidence="2" key="1">
    <citation type="journal article" date="2022" name="bioRxiv">
        <title>Sequencing and chromosome-scale assembly of the giantPleurodeles waltlgenome.</title>
        <authorList>
            <person name="Brown T."/>
            <person name="Elewa A."/>
            <person name="Iarovenko S."/>
            <person name="Subramanian E."/>
            <person name="Araus A.J."/>
            <person name="Petzold A."/>
            <person name="Susuki M."/>
            <person name="Suzuki K.-i.T."/>
            <person name="Hayashi T."/>
            <person name="Toyoda A."/>
            <person name="Oliveira C."/>
            <person name="Osipova E."/>
            <person name="Leigh N.D."/>
            <person name="Simon A."/>
            <person name="Yun M.H."/>
        </authorList>
    </citation>
    <scope>NUCLEOTIDE SEQUENCE</scope>
    <source>
        <strain evidence="2">20211129_DDA</strain>
        <tissue evidence="2">Liver</tissue>
    </source>
</reference>